<feature type="chain" id="PRO_5035162026" evidence="1">
    <location>
        <begin position="22"/>
        <end position="312"/>
    </location>
</feature>
<evidence type="ECO:0000313" key="2">
    <source>
        <dbReference type="EMBL" id="CAG9579679.1"/>
    </source>
</evidence>
<sequence>MWRIFPLLLCFYAVLSSGTSSDDDRRWLVSLIDLVELDYQDQCNQRAEATWEELLGKKKILSLNLCYILTSIEKLHNSIAREQDEEKLRLMKASWDSHLPDFKEYLNKILPLQRNVSKESHSKQSIFMYVSTVYDSAEEYWNSLAECEGAMLTAPEIWDHVRPLYLKLHKYVSLKLKGVDEVGKPLPIYLLKESAFNGTYPPIIVDWCESNRMRFVTCKDVSIQNYMDAHETAMKIKYKITTSLHSNNTYVLRGAPRCSAIYEAVPRFVSLLPLNPHTLEGAGLYPLNRFHYNQNHNRLVLLLIIALRDLSK</sequence>
<dbReference type="AlphaFoldDB" id="A0A8J2R487"/>
<feature type="signal peptide" evidence="1">
    <location>
        <begin position="1"/>
        <end position="21"/>
    </location>
</feature>
<dbReference type="Proteomes" id="UP000789524">
    <property type="component" value="Unassembled WGS sequence"/>
</dbReference>
<protein>
    <submittedName>
        <fullName evidence="2">(African queen) hypothetical protein</fullName>
    </submittedName>
</protein>
<comment type="caution">
    <text evidence="2">The sequence shown here is derived from an EMBL/GenBank/DDBJ whole genome shotgun (WGS) entry which is preliminary data.</text>
</comment>
<dbReference type="SUPFAM" id="SSF55486">
    <property type="entry name" value="Metalloproteases ('zincins'), catalytic domain"/>
    <property type="match status" value="1"/>
</dbReference>
<keyword evidence="3" id="KW-1185">Reference proteome</keyword>
<evidence type="ECO:0000256" key="1">
    <source>
        <dbReference type="SAM" id="SignalP"/>
    </source>
</evidence>
<dbReference type="OrthoDB" id="7361988at2759"/>
<keyword evidence="1" id="KW-0732">Signal</keyword>
<name>A0A8J2R487_9NEOP</name>
<organism evidence="2 3">
    <name type="scientific">Danaus chrysippus</name>
    <name type="common">African queen</name>
    <dbReference type="NCBI Taxonomy" id="151541"/>
    <lineage>
        <taxon>Eukaryota</taxon>
        <taxon>Metazoa</taxon>
        <taxon>Ecdysozoa</taxon>
        <taxon>Arthropoda</taxon>
        <taxon>Hexapoda</taxon>
        <taxon>Insecta</taxon>
        <taxon>Pterygota</taxon>
        <taxon>Neoptera</taxon>
        <taxon>Endopterygota</taxon>
        <taxon>Lepidoptera</taxon>
        <taxon>Glossata</taxon>
        <taxon>Ditrysia</taxon>
        <taxon>Papilionoidea</taxon>
        <taxon>Nymphalidae</taxon>
        <taxon>Danainae</taxon>
        <taxon>Danaini</taxon>
        <taxon>Danaina</taxon>
        <taxon>Danaus</taxon>
        <taxon>Anosia</taxon>
    </lineage>
</organism>
<reference evidence="2" key="1">
    <citation type="submission" date="2021-09" db="EMBL/GenBank/DDBJ databases">
        <authorList>
            <person name="Martin H S."/>
        </authorList>
    </citation>
    <scope>NUCLEOTIDE SEQUENCE</scope>
</reference>
<evidence type="ECO:0000313" key="3">
    <source>
        <dbReference type="Proteomes" id="UP000789524"/>
    </source>
</evidence>
<accession>A0A8J2R487</accession>
<proteinExistence type="predicted"/>
<dbReference type="EMBL" id="CAKASE010000079">
    <property type="protein sequence ID" value="CAG9579679.1"/>
    <property type="molecule type" value="Genomic_DNA"/>
</dbReference>
<gene>
    <name evidence="2" type="ORF">DCHRY22_LOCUS13266</name>
</gene>